<comment type="similarity">
    <text evidence="1 4">Belongs to the DNA polymerase type-Y family.</text>
</comment>
<keyword evidence="4" id="KW-0234">DNA repair</keyword>
<dbReference type="Proteomes" id="UP001235712">
    <property type="component" value="Unassembled WGS sequence"/>
</dbReference>
<sequence>MRTRPVILHLDLDAFFSAVEQLHKPSLRGKPVIVGGTGRRGVVSTASYEARKFGVGSAMSIVEARRRCPNAAYLTPRFQAYRAASRLVMGHLAELSPLVEQMSVDEAYVDLTPTMPDIDVEGVTELAQSVRRRIRETTGLTASVGAGTSKLIAKIGSDLNKPDGLTVVAPGTERELLASMPVRKLPGIGPATQERLHKYGMHTVGEVAAATEKEIIGILGQAQGAAVHQHSLGIDNRELEPDRDAKSVSAEETFSTDLTDRRELMAHARRMAEKVVGRITKDGLCARTITIKVRSYDFSTITRSFTLDQPTDSLNKIMASIRHLLDAVDVSDGVRLLGVGVAGLTDFAQTDLLADLLAELGDDPDEQLPGAVTGMITAGAAPAPQSALTTMDRDSGDQTHDATPSVPGAAARSTAKSTARPAAGAMARPVPAGAAGVVPGEVAGVVPGEAAVSVAEGTTGDGVLVLSRLADVAPEVSGGAEEAYGNKGFGWTAELREPRPPDLGVPEWRPGQDIVHAERGAGWVQGTGLGRVTVRFEGPHTGPGPIKTFRVDDPDLAPGEPPVWTQPAPDPADSPA</sequence>
<evidence type="ECO:0000313" key="8">
    <source>
        <dbReference type="Proteomes" id="UP001235712"/>
    </source>
</evidence>
<dbReference type="Pfam" id="PF00817">
    <property type="entry name" value="IMS"/>
    <property type="match status" value="1"/>
</dbReference>
<organism evidence="7 8">
    <name type="scientific">Kineosporia succinea</name>
    <dbReference type="NCBI Taxonomy" id="84632"/>
    <lineage>
        <taxon>Bacteria</taxon>
        <taxon>Bacillati</taxon>
        <taxon>Actinomycetota</taxon>
        <taxon>Actinomycetes</taxon>
        <taxon>Kineosporiales</taxon>
        <taxon>Kineosporiaceae</taxon>
        <taxon>Kineosporia</taxon>
    </lineage>
</organism>
<keyword evidence="4" id="KW-0227">DNA damage</keyword>
<comment type="subunit">
    <text evidence="4">Monomer.</text>
</comment>
<evidence type="ECO:0000313" key="7">
    <source>
        <dbReference type="EMBL" id="MDP9828505.1"/>
    </source>
</evidence>
<evidence type="ECO:0000256" key="2">
    <source>
        <dbReference type="ARBA" id="ARBA00025589"/>
    </source>
</evidence>
<feature type="compositionally biased region" description="Low complexity" evidence="5">
    <location>
        <begin position="409"/>
        <end position="418"/>
    </location>
</feature>
<accession>A0ABT9P711</accession>
<dbReference type="Pfam" id="PF11799">
    <property type="entry name" value="IMS_C"/>
    <property type="match status" value="1"/>
</dbReference>
<dbReference type="Gene3D" id="3.30.70.270">
    <property type="match status" value="1"/>
</dbReference>
<evidence type="ECO:0000256" key="1">
    <source>
        <dbReference type="ARBA" id="ARBA00010945"/>
    </source>
</evidence>
<evidence type="ECO:0000256" key="4">
    <source>
        <dbReference type="HAMAP-Rule" id="MF_01113"/>
    </source>
</evidence>
<dbReference type="PANTHER" id="PTHR11076">
    <property type="entry name" value="DNA REPAIR POLYMERASE UMUC / TRANSFERASE FAMILY MEMBER"/>
    <property type="match status" value="1"/>
</dbReference>
<dbReference type="InterPro" id="IPR043128">
    <property type="entry name" value="Rev_trsase/Diguanyl_cyclase"/>
</dbReference>
<dbReference type="RefSeq" id="WP_307245752.1">
    <property type="nucleotide sequence ID" value="NZ_JAUSQZ010000001.1"/>
</dbReference>
<evidence type="ECO:0000256" key="3">
    <source>
        <dbReference type="ARBA" id="ARBA00049244"/>
    </source>
</evidence>
<dbReference type="CDD" id="cd03586">
    <property type="entry name" value="PolY_Pol_IV_kappa"/>
    <property type="match status" value="1"/>
</dbReference>
<dbReference type="NCBIfam" id="NF002882">
    <property type="entry name" value="PRK03348.1"/>
    <property type="match status" value="1"/>
</dbReference>
<proteinExistence type="inferred from homology"/>
<dbReference type="PROSITE" id="PS50173">
    <property type="entry name" value="UMUC"/>
    <property type="match status" value="1"/>
</dbReference>
<feature type="binding site" evidence="4">
    <location>
        <position position="105"/>
    </location>
    <ligand>
        <name>Mg(2+)</name>
        <dbReference type="ChEBI" id="CHEBI:18420"/>
    </ligand>
</feature>
<comment type="caution">
    <text evidence="7">The sequence shown here is derived from an EMBL/GenBank/DDBJ whole genome shotgun (WGS) entry which is preliminary data.</text>
</comment>
<dbReference type="InterPro" id="IPR001126">
    <property type="entry name" value="UmuC"/>
</dbReference>
<comment type="function">
    <text evidence="2 4">Poorly processive, error-prone DNA polymerase involved in untargeted mutagenesis. Copies undamaged DNA at stalled replication forks, which arise in vivo from mismatched or misaligned primer ends. These misaligned primers can be extended by PolIV. Exhibits no 3'-5' exonuclease (proofreading) activity. May be involved in translesional synthesis, in conjunction with the beta clamp from PolIII.</text>
</comment>
<reference evidence="7 8" key="1">
    <citation type="submission" date="2023-07" db="EMBL/GenBank/DDBJ databases">
        <title>Sequencing the genomes of 1000 actinobacteria strains.</title>
        <authorList>
            <person name="Klenk H.-P."/>
        </authorList>
    </citation>
    <scope>NUCLEOTIDE SEQUENCE [LARGE SCALE GENOMIC DNA]</scope>
    <source>
        <strain evidence="7 8">DSM 44388</strain>
    </source>
</reference>
<dbReference type="EMBL" id="JAUSQZ010000001">
    <property type="protein sequence ID" value="MDP9828505.1"/>
    <property type="molecule type" value="Genomic_DNA"/>
</dbReference>
<dbReference type="SUPFAM" id="SSF56672">
    <property type="entry name" value="DNA/RNA polymerases"/>
    <property type="match status" value="1"/>
</dbReference>
<keyword evidence="4" id="KW-0479">Metal-binding</keyword>
<feature type="region of interest" description="Disordered" evidence="5">
    <location>
        <begin position="383"/>
        <end position="418"/>
    </location>
</feature>
<dbReference type="InterPro" id="IPR024728">
    <property type="entry name" value="PolY_HhH_motif"/>
</dbReference>
<keyword evidence="4" id="KW-0515">Mutator protein</keyword>
<dbReference type="SUPFAM" id="SSF100879">
    <property type="entry name" value="Lesion bypass DNA polymerase (Y-family), little finger domain"/>
    <property type="match status" value="1"/>
</dbReference>
<feature type="region of interest" description="Disordered" evidence="5">
    <location>
        <begin position="537"/>
        <end position="576"/>
    </location>
</feature>
<dbReference type="Gene3D" id="1.10.150.20">
    <property type="entry name" value="5' to 3' exonuclease, C-terminal subdomain"/>
    <property type="match status" value="1"/>
</dbReference>
<dbReference type="InterPro" id="IPR043502">
    <property type="entry name" value="DNA/RNA_pol_sf"/>
</dbReference>
<comment type="subcellular location">
    <subcellularLocation>
        <location evidence="4">Cytoplasm</location>
    </subcellularLocation>
</comment>
<keyword evidence="8" id="KW-1185">Reference proteome</keyword>
<keyword evidence="4" id="KW-0235">DNA replication</keyword>
<dbReference type="NCBIfam" id="NF002677">
    <property type="entry name" value="PRK02406.1"/>
    <property type="match status" value="1"/>
</dbReference>
<dbReference type="Gene3D" id="3.30.1490.100">
    <property type="entry name" value="DNA polymerase, Y-family, little finger domain"/>
    <property type="match status" value="1"/>
</dbReference>
<dbReference type="InterPro" id="IPR050116">
    <property type="entry name" value="DNA_polymerase-Y"/>
</dbReference>
<keyword evidence="4 7" id="KW-0808">Transferase</keyword>
<keyword evidence="4" id="KW-0963">Cytoplasm</keyword>
<name>A0ABT9P711_9ACTN</name>
<keyword evidence="4" id="KW-0460">Magnesium</keyword>
<evidence type="ECO:0000259" key="6">
    <source>
        <dbReference type="PROSITE" id="PS50173"/>
    </source>
</evidence>
<gene>
    <name evidence="4" type="primary">dinB</name>
    <name evidence="7" type="ORF">J2S57_004254</name>
</gene>
<feature type="active site" evidence="4">
    <location>
        <position position="106"/>
    </location>
</feature>
<comment type="catalytic activity">
    <reaction evidence="3 4">
        <text>DNA(n) + a 2'-deoxyribonucleoside 5'-triphosphate = DNA(n+1) + diphosphate</text>
        <dbReference type="Rhea" id="RHEA:22508"/>
        <dbReference type="Rhea" id="RHEA-COMP:17339"/>
        <dbReference type="Rhea" id="RHEA-COMP:17340"/>
        <dbReference type="ChEBI" id="CHEBI:33019"/>
        <dbReference type="ChEBI" id="CHEBI:61560"/>
        <dbReference type="ChEBI" id="CHEBI:173112"/>
        <dbReference type="EC" id="2.7.7.7"/>
    </reaction>
</comment>
<keyword evidence="4" id="KW-0239">DNA-directed DNA polymerase</keyword>
<dbReference type="PANTHER" id="PTHR11076:SF33">
    <property type="entry name" value="DNA POLYMERASE KAPPA"/>
    <property type="match status" value="1"/>
</dbReference>
<dbReference type="InterPro" id="IPR036775">
    <property type="entry name" value="DNA_pol_Y-fam_lit_finger_sf"/>
</dbReference>
<feature type="binding site" evidence="4">
    <location>
        <position position="11"/>
    </location>
    <ligand>
        <name>Mg(2+)</name>
        <dbReference type="ChEBI" id="CHEBI:18420"/>
    </ligand>
</feature>
<dbReference type="Gene3D" id="3.40.1170.60">
    <property type="match status" value="1"/>
</dbReference>
<comment type="cofactor">
    <cofactor evidence="4">
        <name>Mg(2+)</name>
        <dbReference type="ChEBI" id="CHEBI:18420"/>
    </cofactor>
    <text evidence="4">Binds 2 magnesium ions per subunit.</text>
</comment>
<feature type="domain" description="UmuC" evidence="6">
    <location>
        <begin position="7"/>
        <end position="189"/>
    </location>
</feature>
<keyword evidence="4 7" id="KW-0548">Nucleotidyltransferase</keyword>
<dbReference type="GO" id="GO:0003887">
    <property type="term" value="F:DNA-directed DNA polymerase activity"/>
    <property type="evidence" value="ECO:0007669"/>
    <property type="project" value="UniProtKB-EC"/>
</dbReference>
<dbReference type="InterPro" id="IPR017961">
    <property type="entry name" value="DNA_pol_Y-fam_little_finger"/>
</dbReference>
<dbReference type="HAMAP" id="MF_01113">
    <property type="entry name" value="DNApol_IV"/>
    <property type="match status" value="1"/>
</dbReference>
<evidence type="ECO:0000256" key="5">
    <source>
        <dbReference type="SAM" id="MobiDB-lite"/>
    </source>
</evidence>
<feature type="site" description="Substrate discrimination" evidence="4">
    <location>
        <position position="16"/>
    </location>
</feature>
<dbReference type="EC" id="2.7.7.7" evidence="4"/>
<dbReference type="InterPro" id="IPR022880">
    <property type="entry name" value="DNApol_IV"/>
</dbReference>
<dbReference type="Pfam" id="PF11798">
    <property type="entry name" value="IMS_HHH"/>
    <property type="match status" value="1"/>
</dbReference>
<protein>
    <recommendedName>
        <fullName evidence="4">DNA polymerase IV</fullName>
        <shortName evidence="4">Pol IV</shortName>
        <ecNumber evidence="4">2.7.7.7</ecNumber>
    </recommendedName>
</protein>
<feature type="compositionally biased region" description="Basic and acidic residues" evidence="5">
    <location>
        <begin position="391"/>
        <end position="400"/>
    </location>
</feature>
<keyword evidence="4" id="KW-0238">DNA-binding</keyword>